<dbReference type="EMBL" id="FR799575">
    <property type="protein sequence ID" value="CBZ27091.1"/>
    <property type="molecule type" value="Genomic_DNA"/>
</dbReference>
<dbReference type="OMA" id="HFRIVRA"/>
<feature type="region of interest" description="Disordered" evidence="1">
    <location>
        <begin position="174"/>
        <end position="193"/>
    </location>
</feature>
<keyword evidence="3" id="KW-1185">Reference proteome</keyword>
<dbReference type="RefSeq" id="XP_003875580.1">
    <property type="nucleotide sequence ID" value="XM_003875531.1"/>
</dbReference>
<feature type="compositionally biased region" description="Low complexity" evidence="1">
    <location>
        <begin position="176"/>
        <end position="190"/>
    </location>
</feature>
<gene>
    <name evidence="2" type="ORF">LMXM_22_1260</name>
</gene>
<feature type="region of interest" description="Disordered" evidence="1">
    <location>
        <begin position="546"/>
        <end position="567"/>
    </location>
</feature>
<dbReference type="VEuPathDB" id="TriTrypDB:LmxM.22.1260"/>
<dbReference type="AlphaFoldDB" id="E9AVV8"/>
<evidence type="ECO:0000313" key="3">
    <source>
        <dbReference type="Proteomes" id="UP000007259"/>
    </source>
</evidence>
<feature type="region of interest" description="Disordered" evidence="1">
    <location>
        <begin position="208"/>
        <end position="252"/>
    </location>
</feature>
<organism evidence="2 3">
    <name type="scientific">Leishmania mexicana (strain MHOM/GT/2001/U1103)</name>
    <dbReference type="NCBI Taxonomy" id="929439"/>
    <lineage>
        <taxon>Eukaryota</taxon>
        <taxon>Discoba</taxon>
        <taxon>Euglenozoa</taxon>
        <taxon>Kinetoplastea</taxon>
        <taxon>Metakinetoplastina</taxon>
        <taxon>Trypanosomatida</taxon>
        <taxon>Trypanosomatidae</taxon>
        <taxon>Leishmaniinae</taxon>
        <taxon>Leishmania</taxon>
    </lineage>
</organism>
<feature type="compositionally biased region" description="Polar residues" evidence="1">
    <location>
        <begin position="349"/>
        <end position="361"/>
    </location>
</feature>
<name>E9AVV8_LEIMU</name>
<evidence type="ECO:0000256" key="1">
    <source>
        <dbReference type="SAM" id="MobiDB-lite"/>
    </source>
</evidence>
<dbReference type="Proteomes" id="UP000007259">
    <property type="component" value="Chromosome 22"/>
</dbReference>
<feature type="region of interest" description="Disordered" evidence="1">
    <location>
        <begin position="809"/>
        <end position="829"/>
    </location>
</feature>
<accession>E9AVV8</accession>
<protein>
    <submittedName>
        <fullName evidence="2">Uncharacterized protein</fullName>
    </submittedName>
</protein>
<feature type="compositionally biased region" description="Basic and acidic residues" evidence="1">
    <location>
        <begin position="239"/>
        <end position="252"/>
    </location>
</feature>
<dbReference type="OrthoDB" id="267858at2759"/>
<evidence type="ECO:0000313" key="2">
    <source>
        <dbReference type="EMBL" id="CBZ27091.1"/>
    </source>
</evidence>
<feature type="compositionally biased region" description="Basic and acidic residues" evidence="1">
    <location>
        <begin position="968"/>
        <end position="980"/>
    </location>
</feature>
<feature type="region of interest" description="Disordered" evidence="1">
    <location>
        <begin position="337"/>
        <end position="361"/>
    </location>
</feature>
<reference evidence="2 3" key="1">
    <citation type="journal article" date="2011" name="Genome Res.">
        <title>Chromosome and gene copy number variation allow major structural change between species and strains of Leishmania.</title>
        <authorList>
            <person name="Rogers M.B."/>
            <person name="Hilley J.D."/>
            <person name="Dickens N.J."/>
            <person name="Wilkes J."/>
            <person name="Bates P.A."/>
            <person name="Depledge D.P."/>
            <person name="Harris D."/>
            <person name="Her Y."/>
            <person name="Herzyk P."/>
            <person name="Imamura H."/>
            <person name="Otto T.D."/>
            <person name="Sanders M."/>
            <person name="Seeger K."/>
            <person name="Dujardin J.C."/>
            <person name="Berriman M."/>
            <person name="Smith D.F."/>
            <person name="Hertz-Fowler C."/>
            <person name="Mottram J.C."/>
        </authorList>
    </citation>
    <scope>NUCLEOTIDE SEQUENCE [LARGE SCALE GENOMIC DNA]</scope>
    <source>
        <strain evidence="2 3">MHOM/GT/2001/U1103</strain>
    </source>
</reference>
<dbReference type="GeneID" id="13454102"/>
<proteinExistence type="predicted"/>
<feature type="compositionally biased region" description="Basic residues" evidence="1">
    <location>
        <begin position="210"/>
        <end position="219"/>
    </location>
</feature>
<dbReference type="PhylomeDB" id="E9AVV8"/>
<feature type="region of interest" description="Disordered" evidence="1">
    <location>
        <begin position="616"/>
        <end position="642"/>
    </location>
</feature>
<sequence>MSPSLSTYSLVQCVVSAAQFTSGEISFYDTYAELTASDADGNSTSPLRMEYDVLEHFRIVRAQGVMRLTLPRGVVRRWAEQNTFETQLDEYEGVQTNVHKGNRAEAGAVSGQTTASTVVLLVQLSLEDMAAFMRSIAPLIAASRRIRSASRISVTEPLPVYGVPLVDPAASVPMDAATSPRTMSTSSASSQEGVAEIDLAGGKKAAPVCGHRHYRRQRQGRGERDTAHRTPSCTGDDAEERRGCASAKHSEARCTTVAAKDAALRVPETVAELLGGDSDGSATGVAEAEGHGDAVQFLSGSAAALAGGEEKDGGGTASQTSRVADALAITATATTGAAAQVDRWLPSPKHQQSRQATPSRLANTLEGVGEALAEFMEEAELPEHYRGSRGEPLHRRRPTVAAVMTAVRGAGQQQASRCTHQQQLPIVASPAAPSVCPSLKSISEAHELCHPHRQQISSAAAVKPQCEEDGVHAAAAADGGPVVKNRRSNQRPMDMAAHVQGQCLARVLRSGGGGAHLCASEVSFTAAAELPRLATYDACDDCAETQEGHAMPSPATEEVRDGADKAAAASGSAVCGARGVKRAGDGWGGPETQWTALRANTTTHVFSNAGKGGFRDGACTAPTATPTRQSSRSSGAASSLKLGDMLGVPGAVHEPGSAAEGVIEPSRRTVQFRGDGAGTVPLKPSLPYARNSGAADVVAYLRELFPVEETVRKPTRQRRKVQTATAAGSVRGLSAPQRCRRAPARRAATRTALATGAAAAAPNLVFTDAPDKSVDGATAPPLPVKAAPSPLLSLPARPSDNISAAAATRATAQKRRRSPTVGALGTGKTRAKVSTAAAAHPSDNSIDAAEDKSVEATRSAAACGNPAAACLTTPPKPEACSAVSLPSRVTVSVRDADALGLVQGPLPLRSAASDAKPGAMVSAFTPAAEEEAAAAYAAVEEGAAAAALDGDAAKVAGGLIRGPSTEAGSREAQRDAEHRRGTQLSRTQLVVHEVAPPAECVDGTSRYHTAGVAVDHRDKNRGRSSISSSQATCPLLYCRESRKERSRRVLRYMNLISQSIAAVHETHDALRGLLLLMMEEDQL</sequence>
<feature type="region of interest" description="Disordered" evidence="1">
    <location>
        <begin position="959"/>
        <end position="987"/>
    </location>
</feature>
<dbReference type="KEGG" id="lmi:LMXM_22_1260"/>
<feature type="compositionally biased region" description="Low complexity" evidence="1">
    <location>
        <begin position="630"/>
        <end position="639"/>
    </location>
</feature>